<evidence type="ECO:0000256" key="4">
    <source>
        <dbReference type="SAM" id="MobiDB-lite"/>
    </source>
</evidence>
<dbReference type="InterPro" id="IPR051215">
    <property type="entry name" value="GRE"/>
</dbReference>
<dbReference type="SUPFAM" id="SSF51998">
    <property type="entry name" value="PFL-like glycyl radical enzymes"/>
    <property type="match status" value="1"/>
</dbReference>
<dbReference type="Gene3D" id="3.20.70.20">
    <property type="match status" value="1"/>
</dbReference>
<keyword evidence="7" id="KW-0808">Transferase</keyword>
<dbReference type="PANTHER" id="PTHR43641">
    <property type="entry name" value="FORMATE ACETYLTRANSFERASE 3-RELATED"/>
    <property type="match status" value="1"/>
</dbReference>
<dbReference type="Pfam" id="PF01228">
    <property type="entry name" value="Gly_radical"/>
    <property type="match status" value="1"/>
</dbReference>
<dbReference type="GO" id="GO:0005829">
    <property type="term" value="C:cytosol"/>
    <property type="evidence" value="ECO:0007669"/>
    <property type="project" value="TreeGrafter"/>
</dbReference>
<sequence>MERQLRGMNERVQKLRYQSETTPPSISIERAVLVTEAYKEYEGKVSIPVLRALTFKHLMENKTICINEDELIVGERGEKPQSAPNYPELCCHTLEDLKIMHDRKKISFFVSEEVSRTQKEKIIPYWQGRSIRDLIFNEMTDEWKDCYEAGIFTEFMEQRAPGHTVGDDKIFKKGFLDFKKEIKEQLENLDYYNDPEVYEKQEQLKAMDICIDAIIIFAKRYAEKARELAEKEENPNRKKELQKIADICTRVPANPPQNFWEALQAYWFIHLGVITELNTWDAFCPGRLDQHLYPFYKKGIEDGTLTYEKAKELLQCFWVKFNNQPAPPKVGITLQESGTYTDFANINIGGLKIDGSDGVNEVSYLLLEVIDEMRLLQPSSNVQVSKKSPDYFIKKAGEVIRKGWGQPSVFNADAVIEELLRQGKSIEDARCGGTSGCVETGAFGKESYILTGYFNLTKILEITLNNGIDPKSDKKIGVETGDPEDFHSFDELMEAFKRQVQHFVDIKIRGNNIIEKLYANYMPAPFLSIIIDDCIKNGKDYNCGGARYNTNYIQGVGIGSITDSLSGIHYHVFDKQTLSMKELLEVLKKNFEGKEEVRQLFLNKTPRYGNDDDYADDIMIKVFNSFYEAVNGRRSMRGGIYRINMLPTTCHVYFGSVIGATPDGRRGGSPLSEGISPVQGTDRKGPTAVIKSAAKMDHLKTGGTLLNQKFTPRLLADEKGIENLTYLIRAYFKLDGHHIQFNVADANTLKKAQKNPEAYGDLIVRVAGYSDYFNNLNKGLQDEIIGRTEHESF</sequence>
<evidence type="ECO:0000259" key="6">
    <source>
        <dbReference type="PROSITE" id="PS51554"/>
    </source>
</evidence>
<keyword evidence="8" id="KW-1185">Reference proteome</keyword>
<evidence type="ECO:0000256" key="1">
    <source>
        <dbReference type="ARBA" id="ARBA00022818"/>
    </source>
</evidence>
<accession>A0A1G8YGP7</accession>
<evidence type="ECO:0000313" key="8">
    <source>
        <dbReference type="Proteomes" id="UP000198718"/>
    </source>
</evidence>
<proteinExistence type="predicted"/>
<dbReference type="PROSITE" id="PS51554">
    <property type="entry name" value="PFL"/>
    <property type="match status" value="1"/>
</dbReference>
<dbReference type="Proteomes" id="UP000198718">
    <property type="component" value="Unassembled WGS sequence"/>
</dbReference>
<evidence type="ECO:0000313" key="7">
    <source>
        <dbReference type="EMBL" id="SDK01395.1"/>
    </source>
</evidence>
<dbReference type="AlphaFoldDB" id="A0A1G8YGP7"/>
<feature type="modified residue" description="Glycine radical" evidence="3">
    <location>
        <position position="768"/>
    </location>
</feature>
<dbReference type="InterPro" id="IPR010098">
    <property type="entry name" value="PFL2/GDeHydtase_fam"/>
</dbReference>
<keyword evidence="2" id="KW-0456">Lyase</keyword>
<dbReference type="NCBIfam" id="NF043068">
    <property type="entry name" value="glycl_HYPD"/>
    <property type="match status" value="1"/>
</dbReference>
<dbReference type="Pfam" id="PF02901">
    <property type="entry name" value="PFL-like"/>
    <property type="match status" value="1"/>
</dbReference>
<protein>
    <submittedName>
        <fullName evidence="7">Formate C-acetyltransferase</fullName>
    </submittedName>
</protein>
<reference evidence="7 8" key="1">
    <citation type="submission" date="2016-10" db="EMBL/GenBank/DDBJ databases">
        <authorList>
            <person name="de Groot N.N."/>
        </authorList>
    </citation>
    <scope>NUCLEOTIDE SEQUENCE [LARGE SCALE GENOMIC DNA]</scope>
    <source>
        <strain evidence="7 8">DSM 18346</strain>
    </source>
</reference>
<dbReference type="CDD" id="cd01677">
    <property type="entry name" value="PFL2_DhaB_BssA"/>
    <property type="match status" value="1"/>
</dbReference>
<dbReference type="InterPro" id="IPR004184">
    <property type="entry name" value="PFL_dom"/>
</dbReference>
<feature type="domain" description="Glycine radical" evidence="5">
    <location>
        <begin position="673"/>
        <end position="793"/>
    </location>
</feature>
<feature type="domain" description="PFL" evidence="6">
    <location>
        <begin position="10"/>
        <end position="666"/>
    </location>
</feature>
<evidence type="ECO:0000256" key="2">
    <source>
        <dbReference type="ARBA" id="ARBA00023239"/>
    </source>
</evidence>
<dbReference type="STRING" id="393762.SAMN05660472_00521"/>
<dbReference type="InterPro" id="IPR050012">
    <property type="entry name" value="Glycl_HYPD"/>
</dbReference>
<dbReference type="PROSITE" id="PS51149">
    <property type="entry name" value="GLY_RADICAL_2"/>
    <property type="match status" value="1"/>
</dbReference>
<dbReference type="EMBL" id="FNFP01000001">
    <property type="protein sequence ID" value="SDK01395.1"/>
    <property type="molecule type" value="Genomic_DNA"/>
</dbReference>
<evidence type="ECO:0000259" key="5">
    <source>
        <dbReference type="PROSITE" id="PS51149"/>
    </source>
</evidence>
<dbReference type="GO" id="GO:0016835">
    <property type="term" value="F:carbon-oxygen lyase activity"/>
    <property type="evidence" value="ECO:0007669"/>
    <property type="project" value="InterPro"/>
</dbReference>
<dbReference type="InterPro" id="IPR001150">
    <property type="entry name" value="Gly_radical"/>
</dbReference>
<dbReference type="PANTHER" id="PTHR43641:SF2">
    <property type="entry name" value="DEHYDRATASE YBIW-RELATED"/>
    <property type="match status" value="1"/>
</dbReference>
<dbReference type="FunFam" id="3.20.70.20:FF:000008">
    <property type="entry name" value="Hypothetical formate acetyltransferase 3"/>
    <property type="match status" value="1"/>
</dbReference>
<feature type="region of interest" description="Disordered" evidence="4">
    <location>
        <begin position="665"/>
        <end position="685"/>
    </location>
</feature>
<dbReference type="NCBIfam" id="TIGR01774">
    <property type="entry name" value="PFL2-3"/>
    <property type="match status" value="1"/>
</dbReference>
<keyword evidence="1 3" id="KW-0556">Organic radical</keyword>
<dbReference type="RefSeq" id="WP_330386453.1">
    <property type="nucleotide sequence ID" value="NZ_FNFP01000001.1"/>
</dbReference>
<name>A0A1G8YGP7_9FIRM</name>
<evidence type="ECO:0000256" key="3">
    <source>
        <dbReference type="PROSITE-ProRule" id="PRU00493"/>
    </source>
</evidence>
<organism evidence="7 8">
    <name type="scientific">Natronincola ferrireducens</name>
    <dbReference type="NCBI Taxonomy" id="393762"/>
    <lineage>
        <taxon>Bacteria</taxon>
        <taxon>Bacillati</taxon>
        <taxon>Bacillota</taxon>
        <taxon>Clostridia</taxon>
        <taxon>Peptostreptococcales</taxon>
        <taxon>Natronincolaceae</taxon>
        <taxon>Natronincola</taxon>
    </lineage>
</organism>
<gene>
    <name evidence="7" type="ORF">SAMN05660472_00521</name>
</gene>
<dbReference type="GO" id="GO:0016740">
    <property type="term" value="F:transferase activity"/>
    <property type="evidence" value="ECO:0007669"/>
    <property type="project" value="UniProtKB-KW"/>
</dbReference>